<comment type="caution">
    <text evidence="6">The sequence shown here is derived from an EMBL/GenBank/DDBJ whole genome shotgun (WGS) entry which is preliminary data.</text>
</comment>
<name>A0ABQ1Y162_9MICC</name>
<protein>
    <submittedName>
        <fullName evidence="6">2-keto-3-deoxy-phosphogluconate aldolase</fullName>
    </submittedName>
</protein>
<dbReference type="InterPro" id="IPR000887">
    <property type="entry name" value="Aldlse_KDPG_KHG"/>
</dbReference>
<keyword evidence="4" id="KW-0456">Lyase</keyword>
<evidence type="ECO:0000256" key="2">
    <source>
        <dbReference type="ARBA" id="ARBA00006906"/>
    </source>
</evidence>
<dbReference type="SUPFAM" id="SSF51569">
    <property type="entry name" value="Aldolase"/>
    <property type="match status" value="1"/>
</dbReference>
<dbReference type="InterPro" id="IPR013785">
    <property type="entry name" value="Aldolase_TIM"/>
</dbReference>
<proteinExistence type="inferred from homology"/>
<accession>A0ABQ1Y162</accession>
<comment type="subunit">
    <text evidence="3">Homotrimer.</text>
</comment>
<dbReference type="EMBL" id="BMKU01000017">
    <property type="protein sequence ID" value="GGH09391.1"/>
    <property type="molecule type" value="Genomic_DNA"/>
</dbReference>
<sequence length="206" mass="21065">MRDTGTIAVLRASHARAYAPVVEALVHGGVASIELTLSTPGVFEELPLLQDRFGSAAEFGVGTVTTVDEAVQAIEAGATYLVTPVTDGAIISAAVQRGVAVYPGGLTPTELFKGWRAGATAVKVFPASVVGPGYVSMLRGPFPGIEVVPSGGVSIDDAAEWVAAGALAVSLGGPLLGDAFKGGDLRKLTERARRLRNVVDEARAAL</sequence>
<dbReference type="Proteomes" id="UP000596938">
    <property type="component" value="Unassembled WGS sequence"/>
</dbReference>
<evidence type="ECO:0000256" key="5">
    <source>
        <dbReference type="ARBA" id="ARBA00023277"/>
    </source>
</evidence>
<dbReference type="Pfam" id="PF01081">
    <property type="entry name" value="Aldolase"/>
    <property type="match status" value="1"/>
</dbReference>
<comment type="similarity">
    <text evidence="2">Belongs to the KHG/KDPG aldolase family.</text>
</comment>
<reference evidence="7" key="1">
    <citation type="journal article" date="2019" name="Int. J. Syst. Evol. Microbiol.">
        <title>The Global Catalogue of Microorganisms (GCM) 10K type strain sequencing project: providing services to taxonomists for standard genome sequencing and annotation.</title>
        <authorList>
            <consortium name="The Broad Institute Genomics Platform"/>
            <consortium name="The Broad Institute Genome Sequencing Center for Infectious Disease"/>
            <person name="Wu L."/>
            <person name="Ma J."/>
        </authorList>
    </citation>
    <scope>NUCLEOTIDE SEQUENCE [LARGE SCALE GENOMIC DNA]</scope>
    <source>
        <strain evidence="7">CGMCC 1.1927</strain>
    </source>
</reference>
<dbReference type="Gene3D" id="3.20.20.70">
    <property type="entry name" value="Aldolase class I"/>
    <property type="match status" value="1"/>
</dbReference>
<dbReference type="CDD" id="cd00452">
    <property type="entry name" value="KDPG_aldolase"/>
    <property type="match status" value="1"/>
</dbReference>
<gene>
    <name evidence="6" type="ORF">GCM10011577_37710</name>
</gene>
<keyword evidence="5" id="KW-0119">Carbohydrate metabolism</keyword>
<evidence type="ECO:0000256" key="3">
    <source>
        <dbReference type="ARBA" id="ARBA00011233"/>
    </source>
</evidence>
<keyword evidence="7" id="KW-1185">Reference proteome</keyword>
<dbReference type="PANTHER" id="PTHR30246:SF1">
    <property type="entry name" value="2-DEHYDRO-3-DEOXY-6-PHOSPHOGALACTONATE ALDOLASE-RELATED"/>
    <property type="match status" value="1"/>
</dbReference>
<evidence type="ECO:0000313" key="6">
    <source>
        <dbReference type="EMBL" id="GGH09391.1"/>
    </source>
</evidence>
<evidence type="ECO:0000256" key="4">
    <source>
        <dbReference type="ARBA" id="ARBA00023239"/>
    </source>
</evidence>
<organism evidence="6 7">
    <name type="scientific">Pseudarthrobacter polychromogenes</name>
    <dbReference type="NCBI Taxonomy" id="1676"/>
    <lineage>
        <taxon>Bacteria</taxon>
        <taxon>Bacillati</taxon>
        <taxon>Actinomycetota</taxon>
        <taxon>Actinomycetes</taxon>
        <taxon>Micrococcales</taxon>
        <taxon>Micrococcaceae</taxon>
        <taxon>Pseudarthrobacter</taxon>
    </lineage>
</organism>
<dbReference type="PANTHER" id="PTHR30246">
    <property type="entry name" value="2-KETO-3-DEOXY-6-PHOSPHOGLUCONATE ALDOLASE"/>
    <property type="match status" value="1"/>
</dbReference>
<comment type="pathway">
    <text evidence="1">Carbohydrate acid metabolism.</text>
</comment>
<evidence type="ECO:0000313" key="7">
    <source>
        <dbReference type="Proteomes" id="UP000596938"/>
    </source>
</evidence>
<evidence type="ECO:0000256" key="1">
    <source>
        <dbReference type="ARBA" id="ARBA00004761"/>
    </source>
</evidence>